<feature type="domain" description="ABC transporter" evidence="6">
    <location>
        <begin position="4"/>
        <end position="240"/>
    </location>
</feature>
<evidence type="ECO:0000313" key="8">
    <source>
        <dbReference type="Proteomes" id="UP000094412"/>
    </source>
</evidence>
<dbReference type="GO" id="GO:0005524">
    <property type="term" value="F:ATP binding"/>
    <property type="evidence" value="ECO:0007669"/>
    <property type="project" value="UniProtKB-KW"/>
</dbReference>
<dbReference type="InterPro" id="IPR003593">
    <property type="entry name" value="AAA+_ATPase"/>
</dbReference>
<keyword evidence="3" id="KW-0067">ATP-binding</keyword>
<protein>
    <recommendedName>
        <fullName evidence="6">ABC transporter domain-containing protein</fullName>
    </recommendedName>
</protein>
<comment type="caution">
    <text evidence="7">The sequence shown here is derived from an EMBL/GenBank/DDBJ whole genome shotgun (WGS) entry which is preliminary data.</text>
</comment>
<dbReference type="SMART" id="SM00382">
    <property type="entry name" value="AAA"/>
    <property type="match status" value="2"/>
</dbReference>
<evidence type="ECO:0000256" key="2">
    <source>
        <dbReference type="ARBA" id="ARBA00022741"/>
    </source>
</evidence>
<dbReference type="PANTHER" id="PTHR24220">
    <property type="entry name" value="IMPORT ATP-BINDING PROTEIN"/>
    <property type="match status" value="1"/>
</dbReference>
<evidence type="ECO:0000256" key="1">
    <source>
        <dbReference type="ARBA" id="ARBA00005417"/>
    </source>
</evidence>
<dbReference type="EMBL" id="MDEO01000029">
    <property type="protein sequence ID" value="OCX20693.1"/>
    <property type="molecule type" value="Genomic_DNA"/>
</dbReference>
<keyword evidence="4" id="KW-1278">Translocase</keyword>
<proteinExistence type="inferred from homology"/>
<dbReference type="InterPro" id="IPR027417">
    <property type="entry name" value="P-loop_NTPase"/>
</dbReference>
<evidence type="ECO:0000259" key="6">
    <source>
        <dbReference type="PROSITE" id="PS50893"/>
    </source>
</evidence>
<feature type="region of interest" description="Disordered" evidence="5">
    <location>
        <begin position="222"/>
        <end position="241"/>
    </location>
</feature>
<dbReference type="GO" id="GO:0005886">
    <property type="term" value="C:plasma membrane"/>
    <property type="evidence" value="ECO:0007669"/>
    <property type="project" value="TreeGrafter"/>
</dbReference>
<evidence type="ECO:0000256" key="3">
    <source>
        <dbReference type="ARBA" id="ARBA00022840"/>
    </source>
</evidence>
<feature type="domain" description="ABC transporter" evidence="6">
    <location>
        <begin position="247"/>
        <end position="467"/>
    </location>
</feature>
<dbReference type="GO" id="GO:0016887">
    <property type="term" value="F:ATP hydrolysis activity"/>
    <property type="evidence" value="ECO:0007669"/>
    <property type="project" value="InterPro"/>
</dbReference>
<evidence type="ECO:0000256" key="5">
    <source>
        <dbReference type="SAM" id="MobiDB-lite"/>
    </source>
</evidence>
<comment type="similarity">
    <text evidence="1">Belongs to the ABC transporter superfamily.</text>
</comment>
<dbReference type="PROSITE" id="PS00211">
    <property type="entry name" value="ABC_TRANSPORTER_1"/>
    <property type="match status" value="2"/>
</dbReference>
<reference evidence="7 8" key="1">
    <citation type="submission" date="2016-08" db="EMBL/GenBank/DDBJ databases">
        <title>Whole genome sequence of Mesorhizobium sp. strain UASWS1009 isolated from industrial sewage.</title>
        <authorList>
            <person name="Crovadore J."/>
            <person name="Calmin G."/>
            <person name="Chablais R."/>
            <person name="Cochard B."/>
            <person name="Lefort F."/>
        </authorList>
    </citation>
    <scope>NUCLEOTIDE SEQUENCE [LARGE SCALE GENOMIC DNA]</scope>
    <source>
        <strain evidence="7 8">UASWS1009</strain>
    </source>
</reference>
<keyword evidence="2" id="KW-0547">Nucleotide-binding</keyword>
<evidence type="ECO:0000313" key="7">
    <source>
        <dbReference type="EMBL" id="OCX20693.1"/>
    </source>
</evidence>
<dbReference type="PROSITE" id="PS50893">
    <property type="entry name" value="ABC_TRANSPORTER_2"/>
    <property type="match status" value="2"/>
</dbReference>
<gene>
    <name evidence="7" type="ORF">QV13_08450</name>
</gene>
<dbReference type="PANTHER" id="PTHR24220:SF689">
    <property type="entry name" value="LIPOPROTEIN-RELEASING SYSTEM ATP-BINDING PROTEIN LOLD"/>
    <property type="match status" value="1"/>
</dbReference>
<dbReference type="InterPro" id="IPR003439">
    <property type="entry name" value="ABC_transporter-like_ATP-bd"/>
</dbReference>
<dbReference type="Pfam" id="PF00005">
    <property type="entry name" value="ABC_tran"/>
    <property type="match status" value="2"/>
</dbReference>
<keyword evidence="8" id="KW-1185">Reference proteome</keyword>
<dbReference type="SUPFAM" id="SSF52540">
    <property type="entry name" value="P-loop containing nucleoside triphosphate hydrolases"/>
    <property type="match status" value="2"/>
</dbReference>
<name>A0A1C2E185_9HYPH</name>
<dbReference type="Proteomes" id="UP000094412">
    <property type="component" value="Unassembled WGS sequence"/>
</dbReference>
<dbReference type="AlphaFoldDB" id="A0A1C2E185"/>
<dbReference type="Gene3D" id="3.40.50.300">
    <property type="entry name" value="P-loop containing nucleotide triphosphate hydrolases"/>
    <property type="match status" value="2"/>
</dbReference>
<dbReference type="InterPro" id="IPR015854">
    <property type="entry name" value="ABC_transpr_LolD-like"/>
</dbReference>
<dbReference type="RefSeq" id="WP_137901759.1">
    <property type="nucleotide sequence ID" value="NZ_MDEO01000029.1"/>
</dbReference>
<accession>A0A1C2E185</accession>
<dbReference type="InterPro" id="IPR017871">
    <property type="entry name" value="ABC_transporter-like_CS"/>
</dbReference>
<dbReference type="GO" id="GO:0022857">
    <property type="term" value="F:transmembrane transporter activity"/>
    <property type="evidence" value="ECO:0007669"/>
    <property type="project" value="TreeGrafter"/>
</dbReference>
<dbReference type="STRING" id="1566387.QV13_08450"/>
<feature type="compositionally biased region" description="Polar residues" evidence="5">
    <location>
        <begin position="224"/>
        <end position="235"/>
    </location>
</feature>
<sequence length="467" mass="49820">MTLLVADDLYRFFHVDGAEVRALRGASLLVGRGETVALVGASGSGKSTLMACIAGLDDPDGGLVTIDGVRMTRRPEDERAALRAHSIGYLAQSRNLFSHLSVSENIRLQLKLGGASHVEERIDELLALVGLSNHRDAPPQTLSGGEAARAGLAVALANDPILLLADEPTAEVDEETERMILDALEQRRRDGAAALIATHSRTIAARASRIVGIVDGRIVAKEPSVSTKGSRQTEPTSEKQRDGRIILSAHDLSRKFTSGRRSVAAVTSIDFNIRGGQRIALVGRSGSGKSTLLSLMAGLIDPDRSGSIEWSGFDETRPLQPHQIGMVFQSPSLLPTLNVIENVRLPIELIGGDASDCFDPMQALRCLSIAELAEKLPDQLSGGQMQRVAIARALVTRPKLLLADEPTGQLDQATAHDVVVALLTAVASTGAALVVATHDWIVAEKMDEQWAIDRGRLVARANDRGAI</sequence>
<organism evidence="7 8">
    <name type="scientific">Mesorhizobium hungaricum</name>
    <dbReference type="NCBI Taxonomy" id="1566387"/>
    <lineage>
        <taxon>Bacteria</taxon>
        <taxon>Pseudomonadati</taxon>
        <taxon>Pseudomonadota</taxon>
        <taxon>Alphaproteobacteria</taxon>
        <taxon>Hyphomicrobiales</taxon>
        <taxon>Phyllobacteriaceae</taxon>
        <taxon>Mesorhizobium</taxon>
    </lineage>
</organism>
<evidence type="ECO:0000256" key="4">
    <source>
        <dbReference type="ARBA" id="ARBA00022967"/>
    </source>
</evidence>